<proteinExistence type="predicted"/>
<comment type="caution">
    <text evidence="1">The sequence shown here is derived from an EMBL/GenBank/DDBJ whole genome shotgun (WGS) entry which is preliminary data.</text>
</comment>
<keyword evidence="1" id="KW-0496">Mitochondrion</keyword>
<geneLocation type="mitochondrion" evidence="1"/>
<sequence length="39" mass="4496">MLWAMCLDQEHKNLGLDLLEGMLGEVLQPLLLVFLEKEL</sequence>
<accession>A0A101M1F6</accession>
<gene>
    <name evidence="1" type="ORF">ABT39_MTgene3702</name>
</gene>
<dbReference type="AlphaFoldDB" id="A0A101M1F6"/>
<evidence type="ECO:0000313" key="1">
    <source>
        <dbReference type="EMBL" id="KUM49153.1"/>
    </source>
</evidence>
<reference evidence="1" key="1">
    <citation type="journal article" date="2015" name="Genome Biol. Evol.">
        <title>Organellar Genomes of White Spruce (Picea glauca): Assembly and Annotation.</title>
        <authorList>
            <person name="Jackman S.D."/>
            <person name="Warren R.L."/>
            <person name="Gibb E.A."/>
            <person name="Vandervalk B.P."/>
            <person name="Mohamadi H."/>
            <person name="Chu J."/>
            <person name="Raymond A."/>
            <person name="Pleasance S."/>
            <person name="Coope R."/>
            <person name="Wildung M.R."/>
            <person name="Ritland C.E."/>
            <person name="Bousquet J."/>
            <person name="Jones S.J."/>
            <person name="Bohlmann J."/>
            <person name="Birol I."/>
        </authorList>
    </citation>
    <scope>NUCLEOTIDE SEQUENCE [LARGE SCALE GENOMIC DNA]</scope>
    <source>
        <tissue evidence="1">Flushing bud</tissue>
    </source>
</reference>
<protein>
    <submittedName>
        <fullName evidence="1">Uncharacterized protein</fullName>
    </submittedName>
</protein>
<organism evidence="1">
    <name type="scientific">Picea glauca</name>
    <name type="common">White spruce</name>
    <name type="synonym">Pinus glauca</name>
    <dbReference type="NCBI Taxonomy" id="3330"/>
    <lineage>
        <taxon>Eukaryota</taxon>
        <taxon>Viridiplantae</taxon>
        <taxon>Streptophyta</taxon>
        <taxon>Embryophyta</taxon>
        <taxon>Tracheophyta</taxon>
        <taxon>Spermatophyta</taxon>
        <taxon>Pinopsida</taxon>
        <taxon>Pinidae</taxon>
        <taxon>Conifers I</taxon>
        <taxon>Pinales</taxon>
        <taxon>Pinaceae</taxon>
        <taxon>Picea</taxon>
    </lineage>
</organism>
<name>A0A101M1F6_PICGL</name>
<dbReference type="EMBL" id="LKAM01000003">
    <property type="protein sequence ID" value="KUM49153.1"/>
    <property type="molecule type" value="Genomic_DNA"/>
</dbReference>